<feature type="compositionally biased region" description="Pro residues" evidence="5">
    <location>
        <begin position="208"/>
        <end position="217"/>
    </location>
</feature>
<evidence type="ECO:0000256" key="1">
    <source>
        <dbReference type="ARBA" id="ARBA00022723"/>
    </source>
</evidence>
<evidence type="ECO:0000256" key="3">
    <source>
        <dbReference type="ARBA" id="ARBA00022833"/>
    </source>
</evidence>
<evidence type="ECO:0000259" key="6">
    <source>
        <dbReference type="PROSITE" id="PS50089"/>
    </source>
</evidence>
<dbReference type="SUPFAM" id="SSF57850">
    <property type="entry name" value="RING/U-box"/>
    <property type="match status" value="1"/>
</dbReference>
<feature type="region of interest" description="Disordered" evidence="5">
    <location>
        <begin position="1"/>
        <end position="89"/>
    </location>
</feature>
<feature type="compositionally biased region" description="Low complexity" evidence="5">
    <location>
        <begin position="59"/>
        <end position="73"/>
    </location>
</feature>
<dbReference type="PANTHER" id="PTHR45969:SF69">
    <property type="entry name" value="FINGER DOMAIN PROTEIN, PUTATIVE (AFU_ORTHOLOGUE AFUA_3G12190)-RELATED"/>
    <property type="match status" value="1"/>
</dbReference>
<dbReference type="PANTHER" id="PTHR45969">
    <property type="entry name" value="RING ZINC FINGER PROTEIN-RELATED"/>
    <property type="match status" value="1"/>
</dbReference>
<reference evidence="7" key="1">
    <citation type="submission" date="2021-01" db="EMBL/GenBank/DDBJ databases">
        <authorList>
            <person name="Corre E."/>
            <person name="Pelletier E."/>
            <person name="Niang G."/>
            <person name="Scheremetjew M."/>
            <person name="Finn R."/>
            <person name="Kale V."/>
            <person name="Holt S."/>
            <person name="Cochrane G."/>
            <person name="Meng A."/>
            <person name="Brown T."/>
            <person name="Cohen L."/>
        </authorList>
    </citation>
    <scope>NUCLEOTIDE SEQUENCE</scope>
    <source>
        <strain evidence="7">CCMP125</strain>
    </source>
</reference>
<organism evidence="7">
    <name type="scientific">Entomoneis paludosa</name>
    <dbReference type="NCBI Taxonomy" id="265537"/>
    <lineage>
        <taxon>Eukaryota</taxon>
        <taxon>Sar</taxon>
        <taxon>Stramenopiles</taxon>
        <taxon>Ochrophyta</taxon>
        <taxon>Bacillariophyta</taxon>
        <taxon>Bacillariophyceae</taxon>
        <taxon>Bacillariophycidae</taxon>
        <taxon>Entomoneidaceae</taxon>
        <taxon>Entomoneis</taxon>
    </lineage>
</organism>
<feature type="compositionally biased region" description="Polar residues" evidence="5">
    <location>
        <begin position="249"/>
        <end position="260"/>
    </location>
</feature>
<feature type="compositionally biased region" description="Low complexity" evidence="5">
    <location>
        <begin position="182"/>
        <end position="196"/>
    </location>
</feature>
<feature type="domain" description="RING-type" evidence="6">
    <location>
        <begin position="115"/>
        <end position="162"/>
    </location>
</feature>
<dbReference type="InterPro" id="IPR013083">
    <property type="entry name" value="Znf_RING/FYVE/PHD"/>
</dbReference>
<keyword evidence="3" id="KW-0862">Zinc</keyword>
<dbReference type="GO" id="GO:0061630">
    <property type="term" value="F:ubiquitin protein ligase activity"/>
    <property type="evidence" value="ECO:0007669"/>
    <property type="project" value="TreeGrafter"/>
</dbReference>
<keyword evidence="2 4" id="KW-0863">Zinc-finger</keyword>
<evidence type="ECO:0000256" key="5">
    <source>
        <dbReference type="SAM" id="MobiDB-lite"/>
    </source>
</evidence>
<dbReference type="Pfam" id="PF13639">
    <property type="entry name" value="zf-RING_2"/>
    <property type="match status" value="1"/>
</dbReference>
<accession>A0A7S3DNK4</accession>
<dbReference type="PROSITE" id="PS50089">
    <property type="entry name" value="ZF_RING_2"/>
    <property type="match status" value="1"/>
</dbReference>
<dbReference type="GO" id="GO:0008270">
    <property type="term" value="F:zinc ion binding"/>
    <property type="evidence" value="ECO:0007669"/>
    <property type="project" value="UniProtKB-KW"/>
</dbReference>
<feature type="region of interest" description="Disordered" evidence="5">
    <location>
        <begin position="176"/>
        <end position="260"/>
    </location>
</feature>
<feature type="compositionally biased region" description="Polar residues" evidence="5">
    <location>
        <begin position="219"/>
        <end position="230"/>
    </location>
</feature>
<evidence type="ECO:0000313" key="7">
    <source>
        <dbReference type="EMBL" id="CAD9961779.1"/>
    </source>
</evidence>
<name>A0A7S3DNK4_9STRA</name>
<dbReference type="GO" id="GO:0016567">
    <property type="term" value="P:protein ubiquitination"/>
    <property type="evidence" value="ECO:0007669"/>
    <property type="project" value="TreeGrafter"/>
</dbReference>
<dbReference type="AlphaFoldDB" id="A0A7S3DNK4"/>
<evidence type="ECO:0000256" key="2">
    <source>
        <dbReference type="ARBA" id="ARBA00022771"/>
    </source>
</evidence>
<dbReference type="EMBL" id="HBHT01015341">
    <property type="protein sequence ID" value="CAD9961779.1"/>
    <property type="molecule type" value="Transcribed_RNA"/>
</dbReference>
<dbReference type="Gene3D" id="3.30.40.10">
    <property type="entry name" value="Zinc/RING finger domain, C3HC4 (zinc finger)"/>
    <property type="match status" value="1"/>
</dbReference>
<feature type="compositionally biased region" description="Polar residues" evidence="5">
    <location>
        <begin position="32"/>
        <end position="46"/>
    </location>
</feature>
<sequence length="260" mass="28028">MVLTEANFPLGPKRESSNNPSSCPAGQVEDQIATQNQSNPIPNDNVETQKDAIEEAERAAPATTTQQPNPNDTTHSHYDNDNDDEEDDVLIQLPPPGLHHNVDVTVTTRPASGLCTICLCTFDVGSDVVWSSNPTCEHVFHADCILNWLLRQREGPLCPCCRRDFIIDPLDGLVVSEEDPGDATTTGSGDATTTGPTEHDDTIRNEPAPLPDEPPSIPAETTPQDSNNPSVAAPILVWSPPTQEDEASQQESNIDSLPPV</sequence>
<dbReference type="InterPro" id="IPR001841">
    <property type="entry name" value="Znf_RING"/>
</dbReference>
<evidence type="ECO:0000256" key="4">
    <source>
        <dbReference type="PROSITE-ProRule" id="PRU00175"/>
    </source>
</evidence>
<feature type="compositionally biased region" description="Basic and acidic residues" evidence="5">
    <location>
        <begin position="47"/>
        <end position="58"/>
    </location>
</feature>
<protein>
    <recommendedName>
        <fullName evidence="6">RING-type domain-containing protein</fullName>
    </recommendedName>
</protein>
<keyword evidence="1" id="KW-0479">Metal-binding</keyword>
<proteinExistence type="predicted"/>
<gene>
    <name evidence="7" type="ORF">APAL1065_LOCUS10224</name>
</gene>